<gene>
    <name evidence="1" type="ORF">UFOVP1625_38</name>
</gene>
<dbReference type="EMBL" id="LR797490">
    <property type="protein sequence ID" value="CAB4220498.1"/>
    <property type="molecule type" value="Genomic_DNA"/>
</dbReference>
<dbReference type="Gene3D" id="1.10.8.200">
    <property type="entry name" value="Replisome organizer (g39p helicase loader/inhibitor protein)"/>
    <property type="match status" value="1"/>
</dbReference>
<evidence type="ECO:0000313" key="1">
    <source>
        <dbReference type="EMBL" id="CAB4220498.1"/>
    </source>
</evidence>
<proteinExistence type="predicted"/>
<accession>A0A6J5SYH3</accession>
<sequence>MTEQETIRILTTLFLQYPGIEVETALVKLWHRALGHYSAEEVSAAVMEVLLTHASTFAPTIAHVAQVLRKSSEQAESTLSEGEAWQILLHTIKRFGRYNQAGAMFEIRRQSALVERVVNTMGWPEICSWRSDDEVSNRAHFWRILAGLRQTTEAKAFQAPERAGQIGSVMSSLMKGISYAGR</sequence>
<organism evidence="1">
    <name type="scientific">uncultured Caudovirales phage</name>
    <dbReference type="NCBI Taxonomy" id="2100421"/>
    <lineage>
        <taxon>Viruses</taxon>
        <taxon>Duplodnaviria</taxon>
        <taxon>Heunggongvirae</taxon>
        <taxon>Uroviricota</taxon>
        <taxon>Caudoviricetes</taxon>
        <taxon>Peduoviridae</taxon>
        <taxon>Maltschvirus</taxon>
        <taxon>Maltschvirus maltsch</taxon>
    </lineage>
</organism>
<protein>
    <submittedName>
        <fullName evidence="1">Replicative helicase inhibitor G39P, N-terminal</fullName>
    </submittedName>
</protein>
<name>A0A6J5SYH3_9CAUD</name>
<reference evidence="1" key="1">
    <citation type="submission" date="2020-05" db="EMBL/GenBank/DDBJ databases">
        <authorList>
            <person name="Chiriac C."/>
            <person name="Salcher M."/>
            <person name="Ghai R."/>
            <person name="Kavagutti S V."/>
        </authorList>
    </citation>
    <scope>NUCLEOTIDE SEQUENCE</scope>
</reference>